<keyword evidence="3" id="KW-1185">Reference proteome</keyword>
<dbReference type="EMBL" id="QNRK01000006">
    <property type="protein sequence ID" value="RBP16183.1"/>
    <property type="molecule type" value="Genomic_DNA"/>
</dbReference>
<evidence type="ECO:0000313" key="3">
    <source>
        <dbReference type="Proteomes" id="UP000253529"/>
    </source>
</evidence>
<dbReference type="Pfam" id="PF07332">
    <property type="entry name" value="Phage_holin_3_6"/>
    <property type="match status" value="1"/>
</dbReference>
<comment type="caution">
    <text evidence="2">The sequence shown here is derived from an EMBL/GenBank/DDBJ whole genome shotgun (WGS) entry which is preliminary data.</text>
</comment>
<keyword evidence="1" id="KW-0472">Membrane</keyword>
<proteinExistence type="predicted"/>
<name>A0A366FNA9_9HYPH</name>
<keyword evidence="1" id="KW-0812">Transmembrane</keyword>
<evidence type="ECO:0000256" key="1">
    <source>
        <dbReference type="SAM" id="Phobius"/>
    </source>
</evidence>
<keyword evidence="1" id="KW-1133">Transmembrane helix</keyword>
<dbReference type="Proteomes" id="UP000253529">
    <property type="component" value="Unassembled WGS sequence"/>
</dbReference>
<feature type="transmembrane region" description="Helical" evidence="1">
    <location>
        <begin position="73"/>
        <end position="92"/>
    </location>
</feature>
<reference evidence="2 3" key="1">
    <citation type="submission" date="2018-06" db="EMBL/GenBank/DDBJ databases">
        <title>Genomic Encyclopedia of Type Strains, Phase IV (KMG-IV): sequencing the most valuable type-strain genomes for metagenomic binning, comparative biology and taxonomic classification.</title>
        <authorList>
            <person name="Goeker M."/>
        </authorList>
    </citation>
    <scope>NUCLEOTIDE SEQUENCE [LARGE SCALE GENOMIC DNA]</scope>
    <source>
        <strain evidence="2 3">DSM 24875</strain>
    </source>
</reference>
<evidence type="ECO:0000313" key="2">
    <source>
        <dbReference type="EMBL" id="RBP16183.1"/>
    </source>
</evidence>
<sequence>MRSTPELLLDLLRQVQALMRVELALARVEIDERARGIPSSVAAVAVGAVLLVLSLGLVLVGASLSLLRLGVPLDLAFVLVALVAIVVSLLLLRSGLGGLKPSRLIPAKTVSQVSSLFGGL</sequence>
<protein>
    <submittedName>
        <fullName evidence="2">Putative superfamily III holin-X</fullName>
    </submittedName>
</protein>
<organism evidence="2 3">
    <name type="scientific">Roseiarcus fermentans</name>
    <dbReference type="NCBI Taxonomy" id="1473586"/>
    <lineage>
        <taxon>Bacteria</taxon>
        <taxon>Pseudomonadati</taxon>
        <taxon>Pseudomonadota</taxon>
        <taxon>Alphaproteobacteria</taxon>
        <taxon>Hyphomicrobiales</taxon>
        <taxon>Roseiarcaceae</taxon>
        <taxon>Roseiarcus</taxon>
    </lineage>
</organism>
<dbReference type="InterPro" id="IPR009937">
    <property type="entry name" value="Phage_holin_3_6"/>
</dbReference>
<accession>A0A366FNA9</accession>
<dbReference type="RefSeq" id="WP_113888505.1">
    <property type="nucleotide sequence ID" value="NZ_QNRK01000006.1"/>
</dbReference>
<gene>
    <name evidence="2" type="ORF">DFR50_106145</name>
</gene>
<dbReference type="AlphaFoldDB" id="A0A366FNA9"/>
<feature type="transmembrane region" description="Helical" evidence="1">
    <location>
        <begin position="41"/>
        <end position="67"/>
    </location>
</feature>